<dbReference type="Pfam" id="PF13360">
    <property type="entry name" value="PQQ_2"/>
    <property type="match status" value="1"/>
</dbReference>
<feature type="domain" description="Pyrrolo-quinoline quinone repeat" evidence="1">
    <location>
        <begin position="104"/>
        <end position="187"/>
    </location>
</feature>
<name>A0A919S878_9ACTN</name>
<dbReference type="RefSeq" id="WP_212995382.1">
    <property type="nucleotide sequence ID" value="NZ_BAAATW010000001.1"/>
</dbReference>
<dbReference type="Gene3D" id="2.130.10.10">
    <property type="entry name" value="YVTN repeat-like/Quinoprotein amine dehydrogenase"/>
    <property type="match status" value="1"/>
</dbReference>
<protein>
    <recommendedName>
        <fullName evidence="1">Pyrrolo-quinoline quinone repeat domain-containing protein</fullName>
    </recommendedName>
</protein>
<accession>A0A919S878</accession>
<dbReference type="InterPro" id="IPR011047">
    <property type="entry name" value="Quinoprotein_ADH-like_sf"/>
</dbReference>
<gene>
    <name evidence="2" type="ORF">Aco04nite_02990</name>
</gene>
<proteinExistence type="predicted"/>
<reference evidence="2" key="1">
    <citation type="submission" date="2021-03" db="EMBL/GenBank/DDBJ databases">
        <title>Whole genome shotgun sequence of Actinoplanes consettensis NBRC 14913.</title>
        <authorList>
            <person name="Komaki H."/>
            <person name="Tamura T."/>
        </authorList>
    </citation>
    <scope>NUCLEOTIDE SEQUENCE</scope>
    <source>
        <strain evidence="2">NBRC 14913</strain>
    </source>
</reference>
<dbReference type="SUPFAM" id="SSF50998">
    <property type="entry name" value="Quinoprotein alcohol dehydrogenase-like"/>
    <property type="match status" value="1"/>
</dbReference>
<sequence length="367" mass="38762">MTRKPLGVLTAIVLLAVAVLIGWRVLRPAEVVEAAKDPYPVAQILPAGVTGKTTLAPLIVDGRLRVYAGERSIKADAPVGARLMITPRWSYRRWPAKLSGLVAIGATVVSRWDDGLLVALDGRTGKVLWKANGPAAAAFTGRTGSDAVYAPPGLFTSDSSVLTLDRKQLTAWSVSDGTQRWSTPLPAGCSAGFTTVGGSFACGEGAWDIATGKPLRSWPVGPSTPVGCEVASSACPGLRDAAGQEWDVTTAEPTTGGLHLTTDGGAVTASGTAVWRWPSRATILGVRGEHVILLAGVDLVVLDARTGAQLSRFPLYVSDERVEPWKPYRWQLTGTWLALERLRPGAGTDPSEPNHFYTIDPVIIAAL</sequence>
<comment type="caution">
    <text evidence="2">The sequence shown here is derived from an EMBL/GenBank/DDBJ whole genome shotgun (WGS) entry which is preliminary data.</text>
</comment>
<evidence type="ECO:0000313" key="3">
    <source>
        <dbReference type="Proteomes" id="UP000680865"/>
    </source>
</evidence>
<organism evidence="2 3">
    <name type="scientific">Winogradskya consettensis</name>
    <dbReference type="NCBI Taxonomy" id="113560"/>
    <lineage>
        <taxon>Bacteria</taxon>
        <taxon>Bacillati</taxon>
        <taxon>Actinomycetota</taxon>
        <taxon>Actinomycetes</taxon>
        <taxon>Micromonosporales</taxon>
        <taxon>Micromonosporaceae</taxon>
        <taxon>Winogradskya</taxon>
    </lineage>
</organism>
<evidence type="ECO:0000259" key="1">
    <source>
        <dbReference type="Pfam" id="PF13360"/>
    </source>
</evidence>
<dbReference type="AlphaFoldDB" id="A0A919S878"/>
<dbReference type="InterPro" id="IPR015943">
    <property type="entry name" value="WD40/YVTN_repeat-like_dom_sf"/>
</dbReference>
<dbReference type="EMBL" id="BOQP01000002">
    <property type="protein sequence ID" value="GIM66683.1"/>
    <property type="molecule type" value="Genomic_DNA"/>
</dbReference>
<dbReference type="Proteomes" id="UP000680865">
    <property type="component" value="Unassembled WGS sequence"/>
</dbReference>
<keyword evidence="3" id="KW-1185">Reference proteome</keyword>
<evidence type="ECO:0000313" key="2">
    <source>
        <dbReference type="EMBL" id="GIM66683.1"/>
    </source>
</evidence>
<dbReference type="InterPro" id="IPR002372">
    <property type="entry name" value="PQQ_rpt_dom"/>
</dbReference>